<feature type="domain" description="Conserved hypothetical protein CHP02391" evidence="2">
    <location>
        <begin position="229"/>
        <end position="351"/>
    </location>
</feature>
<proteinExistence type="predicted"/>
<evidence type="ECO:0000313" key="3">
    <source>
        <dbReference type="EMBL" id="GIF61801.1"/>
    </source>
</evidence>
<keyword evidence="4" id="KW-1185">Reference proteome</keyword>
<protein>
    <recommendedName>
        <fullName evidence="2">Conserved hypothetical protein CHP02391 domain-containing protein</fullName>
    </recommendedName>
</protein>
<comment type="caution">
    <text evidence="3">The sequence shown here is derived from an EMBL/GenBank/DDBJ whole genome shotgun (WGS) entry which is preliminary data.</text>
</comment>
<gene>
    <name evidence="3" type="ORF">Air01nite_78960</name>
</gene>
<organism evidence="3 4">
    <name type="scientific">Asanoa iriomotensis</name>
    <dbReference type="NCBI Taxonomy" id="234613"/>
    <lineage>
        <taxon>Bacteria</taxon>
        <taxon>Bacillati</taxon>
        <taxon>Actinomycetota</taxon>
        <taxon>Actinomycetes</taxon>
        <taxon>Micromonosporales</taxon>
        <taxon>Micromonosporaceae</taxon>
        <taxon>Asanoa</taxon>
    </lineage>
</organism>
<evidence type="ECO:0000259" key="2">
    <source>
        <dbReference type="Pfam" id="PF09509"/>
    </source>
</evidence>
<feature type="region of interest" description="Disordered" evidence="1">
    <location>
        <begin position="281"/>
        <end position="300"/>
    </location>
</feature>
<accession>A0ABQ4CGA9</accession>
<evidence type="ECO:0000313" key="4">
    <source>
        <dbReference type="Proteomes" id="UP000624325"/>
    </source>
</evidence>
<dbReference type="EMBL" id="BONC01000134">
    <property type="protein sequence ID" value="GIF61801.1"/>
    <property type="molecule type" value="Genomic_DNA"/>
</dbReference>
<dbReference type="Proteomes" id="UP000624325">
    <property type="component" value="Unassembled WGS sequence"/>
</dbReference>
<name>A0ABQ4CGA9_9ACTN</name>
<sequence length="367" mass="39500">MIRGAPWPAHQVFPGHGWPTLDKEFSPPALVRGELYARAQRLVKVAARPPGFTDARSSRTPGATAWVVPDLDTRISRETMRRVEARKNPEYLKRLATAVTDFREALVDLLELYVENGEAGGLGGFARGIAPAVFPREDASKAEIERRQARVSRAAGLAAAAVPLTNVGVGVQGVGVVDPIAAWQTITRPKPLLEVVDVLGACDQALGGLDGLILQAEAERPPTIGAEAMHPTVWGAASRLWRDRHFREAVAAAAEAVALLVKTRTGRNDVPDTSLWQEAFSDKEPAPGKPRLRWPGDPANRDVSSMNGGLRFYAPGVQMTIRNSVAHGAGQLDEQAAVERLAALSLLARWVDECDLIEAPARPGKAN</sequence>
<evidence type="ECO:0000256" key="1">
    <source>
        <dbReference type="SAM" id="MobiDB-lite"/>
    </source>
</evidence>
<dbReference type="Pfam" id="PF09509">
    <property type="entry name" value="Hypoth_Ymh"/>
    <property type="match status" value="1"/>
</dbReference>
<reference evidence="3 4" key="1">
    <citation type="submission" date="2021-01" db="EMBL/GenBank/DDBJ databases">
        <title>Whole genome shotgun sequence of Asanoa iriomotensis NBRC 100142.</title>
        <authorList>
            <person name="Komaki H."/>
            <person name="Tamura T."/>
        </authorList>
    </citation>
    <scope>NUCLEOTIDE SEQUENCE [LARGE SCALE GENOMIC DNA]</scope>
    <source>
        <strain evidence="3 4">NBRC 100142</strain>
    </source>
</reference>
<dbReference type="InterPro" id="IPR012654">
    <property type="entry name" value="CHP02391"/>
</dbReference>